<name>A0A250LKT7_9BURK</name>
<reference evidence="1" key="2">
    <citation type="journal article" date="2017" name="Genome Announc.">
        <title>High-Quality Draft Genome Sequence of Burkholderia contaminans CH-1, a Gram-Negative Bacterium That Metabolizes 2-Azahypoxanthine, a Plant Growth-Regulating Compound.</title>
        <authorList>
            <person name="Choi J.-H."/>
            <person name="Sugiura H."/>
            <person name="Moriuchi R."/>
            <person name="Kawagishi H."/>
            <person name="Dohra H."/>
        </authorList>
    </citation>
    <scope>NUCLEOTIDE SEQUENCE</scope>
    <source>
        <strain evidence="1">CH-1</strain>
        <plasmid evidence="1">pBC453</plasmid>
    </source>
</reference>
<organism evidence="1">
    <name type="scientific">Burkholderia contaminans</name>
    <dbReference type="NCBI Taxonomy" id="488447"/>
    <lineage>
        <taxon>Bacteria</taxon>
        <taxon>Pseudomonadati</taxon>
        <taxon>Pseudomonadota</taxon>
        <taxon>Betaproteobacteria</taxon>
        <taxon>Burkholderiales</taxon>
        <taxon>Burkholderiaceae</taxon>
        <taxon>Burkholderia</taxon>
        <taxon>Burkholderia cepacia complex</taxon>
    </lineage>
</organism>
<dbReference type="AlphaFoldDB" id="A0A250LKT7"/>
<evidence type="ECO:0000313" key="1">
    <source>
        <dbReference type="EMBL" id="BBA45195.1"/>
    </source>
</evidence>
<protein>
    <submittedName>
        <fullName evidence="1">Uncharacterized protein</fullName>
    </submittedName>
</protein>
<reference evidence="1" key="1">
    <citation type="journal article" date="2016" name="Biosci. Biotechnol. Biochem.">
        <title>Bioconversion of AHX to AOH by resting cells of Burkholderia contaminans CH-1.</title>
        <authorList>
            <person name="Choi J.H."/>
            <person name="Kikuchi A."/>
            <person name="Pumkaeo P."/>
            <person name="Hirai H."/>
            <person name="Tokuyama S."/>
            <person name="Kawagishi H."/>
        </authorList>
    </citation>
    <scope>NUCLEOTIDE SEQUENCE</scope>
    <source>
        <strain evidence="1">CH-1</strain>
        <plasmid evidence="1">pBC453</plasmid>
    </source>
</reference>
<accession>A0A250LKT7</accession>
<sequence>MLVNASKSNVRVTRDMEYFTYHQEAQRTFLESAAEWIEKTIHRRQSEQRLAVSGAVWPEASAMSKRLAYHVDERATRWNGPVQSLATLVCVVDPPGISRICKQRRERPSRRIAMDKEPIWLPIAKLDASQIATHITS</sequence>
<proteinExistence type="predicted"/>
<keyword evidence="1" id="KW-0614">Plasmid</keyword>
<gene>
    <name evidence="1" type="ORF">BCCH1_77060</name>
</gene>
<dbReference type="EMBL" id="AP018360">
    <property type="protein sequence ID" value="BBA45195.1"/>
    <property type="molecule type" value="Genomic_DNA"/>
</dbReference>
<geneLocation type="plasmid" evidence="1">
    <name>pBC453</name>
</geneLocation>